<keyword evidence="6" id="KW-1185">Reference proteome</keyword>
<comment type="similarity">
    <text evidence="1">Belongs to the RMD1/sif2 family.</text>
</comment>
<proteinExistence type="inferred from homology"/>
<organism evidence="5 6">
    <name type="scientific">Ceratocystis fimbriata f. sp. platani</name>
    <dbReference type="NCBI Taxonomy" id="88771"/>
    <lineage>
        <taxon>Eukaryota</taxon>
        <taxon>Fungi</taxon>
        <taxon>Dikarya</taxon>
        <taxon>Ascomycota</taxon>
        <taxon>Pezizomycotina</taxon>
        <taxon>Sordariomycetes</taxon>
        <taxon>Hypocreomycetidae</taxon>
        <taxon>Microascales</taxon>
        <taxon>Ceratocystidaceae</taxon>
        <taxon>Ceratocystis</taxon>
    </lineage>
</organism>
<evidence type="ECO:0000259" key="4">
    <source>
        <dbReference type="Pfam" id="PF02582"/>
    </source>
</evidence>
<feature type="compositionally biased region" description="Low complexity" evidence="2">
    <location>
        <begin position="107"/>
        <end position="122"/>
    </location>
</feature>
<evidence type="ECO:0000256" key="1">
    <source>
        <dbReference type="ARBA" id="ARBA00008306"/>
    </source>
</evidence>
<protein>
    <submittedName>
        <fullName evidence="5">Sporulation protein RMD1</fullName>
    </submittedName>
</protein>
<feature type="domain" description="DUF155" evidence="4">
    <location>
        <begin position="316"/>
        <end position="487"/>
    </location>
</feature>
<feature type="compositionally biased region" description="Polar residues" evidence="2">
    <location>
        <begin position="1"/>
        <end position="10"/>
    </location>
</feature>
<evidence type="ECO:0000256" key="2">
    <source>
        <dbReference type="SAM" id="MobiDB-lite"/>
    </source>
</evidence>
<keyword evidence="3" id="KW-1133">Transmembrane helix</keyword>
<feature type="region of interest" description="Disordered" evidence="2">
    <location>
        <begin position="104"/>
        <end position="158"/>
    </location>
</feature>
<keyword evidence="3" id="KW-0472">Membrane</keyword>
<feature type="region of interest" description="Disordered" evidence="2">
    <location>
        <begin position="1"/>
        <end position="91"/>
    </location>
</feature>
<dbReference type="EMBL" id="LBBL01000151">
    <property type="protein sequence ID" value="KKF94550.1"/>
    <property type="molecule type" value="Genomic_DNA"/>
</dbReference>
<dbReference type="PANTHER" id="PTHR16255:SF15">
    <property type="entry name" value="SPORULATION PROTEIN RMD1"/>
    <property type="match status" value="1"/>
</dbReference>
<accession>A0A0F8B3G3</accession>
<comment type="caution">
    <text evidence="5">The sequence shown here is derived from an EMBL/GenBank/DDBJ whole genome shotgun (WGS) entry which is preliminary data.</text>
</comment>
<gene>
    <name evidence="5" type="primary">RMD1</name>
    <name evidence="5" type="ORF">CFO_g3084</name>
</gene>
<sequence>MSTDPSSASERSPLLHSLQSPPSSQDPPPSSSSSLTTPEANIAPHHSSKQTRTVSFDPNPVTRTFEVEALEHRRQRPRPSSQSPHGLGGAPVMAALNLNSKLRRRNSSTPSGTSPASSALVPPSAPVPKIGPQRTTKNAQKLKILPNPEVDDGDQDYESGRDVYSQYTRIKDPTARRDAARLGKADRNRLPRVTAYSTAEHFNMESILRFLKGKKKRGGNPKFFDECIYSPYSYTHLIDEVSYSSTTAHGHGPANDHYIQHPDDPVQAYERRHSTGSDMDGNYNRTDLLNLSPEHCDDLAIDDTPTLDTKVHTPEVFVFEYGVVVIWGMSEIDEKRFLKEIAKFEIDPRSKDAIQLELFNFYYTNEYQARIYNDFITLRDRQNYMIKLAISHALAQSVQTSLFEDLVGLAIEECKDIPSQIALTGKIDLSRKQINMAIADLFNLRIGIHLTGSVLDTPELFWTEPHLEPVYQAVREYLELDQRLNVLTDRLDVIADLLAVLKEQLSHGHGEMLEWIVIILVAMEVVVATINIIVDLYVSPE</sequence>
<dbReference type="Pfam" id="PF02582">
    <property type="entry name" value="DUF155"/>
    <property type="match status" value="1"/>
</dbReference>
<feature type="transmembrane region" description="Helical" evidence="3">
    <location>
        <begin position="515"/>
        <end position="538"/>
    </location>
</feature>
<dbReference type="AlphaFoldDB" id="A0A0F8B3G3"/>
<evidence type="ECO:0000313" key="5">
    <source>
        <dbReference type="EMBL" id="KKF94550.1"/>
    </source>
</evidence>
<dbReference type="Proteomes" id="UP000034841">
    <property type="component" value="Unassembled WGS sequence"/>
</dbReference>
<keyword evidence="3" id="KW-0812">Transmembrane</keyword>
<dbReference type="PANTHER" id="PTHR16255">
    <property type="entry name" value="REQUIRED FOR MEIOTIC NUCLEAR DIVISION PROTEIN 1 HOMOLOG"/>
    <property type="match status" value="1"/>
</dbReference>
<evidence type="ECO:0000313" key="6">
    <source>
        <dbReference type="Proteomes" id="UP000034841"/>
    </source>
</evidence>
<name>A0A0F8B3G3_CERFI</name>
<reference evidence="5 6" key="1">
    <citation type="submission" date="2015-04" db="EMBL/GenBank/DDBJ databases">
        <title>Genome sequence of Ceratocystis platani, a major pathogen of plane trees.</title>
        <authorList>
            <person name="Belbahri L."/>
        </authorList>
    </citation>
    <scope>NUCLEOTIDE SEQUENCE [LARGE SCALE GENOMIC DNA]</scope>
    <source>
        <strain evidence="5 6">CFO</strain>
    </source>
</reference>
<dbReference type="InterPro" id="IPR003734">
    <property type="entry name" value="DUF155"/>
</dbReference>
<evidence type="ECO:0000256" key="3">
    <source>
        <dbReference type="SAM" id="Phobius"/>
    </source>
</evidence>
<dbReference type="OrthoDB" id="18302at2759"/>
<dbReference type="InterPro" id="IPR051624">
    <property type="entry name" value="RMD1/Sad1-interacting"/>
</dbReference>
<dbReference type="GO" id="GO:0005739">
    <property type="term" value="C:mitochondrion"/>
    <property type="evidence" value="ECO:0007669"/>
    <property type="project" value="UniProtKB-ARBA"/>
</dbReference>
<feature type="compositionally biased region" description="Low complexity" evidence="2">
    <location>
        <begin position="12"/>
        <end position="23"/>
    </location>
</feature>